<evidence type="ECO:0000313" key="2">
    <source>
        <dbReference type="Proteomes" id="UP001165160"/>
    </source>
</evidence>
<dbReference type="GO" id="GO:0001561">
    <property type="term" value="P:fatty acid alpha-oxidation"/>
    <property type="evidence" value="ECO:0007669"/>
    <property type="project" value="InterPro"/>
</dbReference>
<dbReference type="SUPFAM" id="SSF51197">
    <property type="entry name" value="Clavaminate synthase-like"/>
    <property type="match status" value="1"/>
</dbReference>
<name>A0A9W7EY54_9STRA</name>
<dbReference type="GO" id="GO:0048244">
    <property type="term" value="F:phytanoyl-CoA dioxygenase activity"/>
    <property type="evidence" value="ECO:0007669"/>
    <property type="project" value="InterPro"/>
</dbReference>
<dbReference type="InterPro" id="IPR008775">
    <property type="entry name" value="Phytyl_CoA_dOase-like"/>
</dbReference>
<dbReference type="PANTHER" id="PTHR21308">
    <property type="entry name" value="PHYTANOYL-COA ALPHA-HYDROXYLASE"/>
    <property type="match status" value="1"/>
</dbReference>
<dbReference type="PANTHER" id="PTHR21308:SF8">
    <property type="entry name" value="PHYTANOYL-COA DIOXYGENASE FAMILY PROTEIN (AFU_ORTHOLOGUE AFUA_2G09620)"/>
    <property type="match status" value="1"/>
</dbReference>
<accession>A0A9W7EY54</accession>
<gene>
    <name evidence="1" type="ORF">TrVE_jg11043</name>
</gene>
<protein>
    <recommendedName>
        <fullName evidence="3">Phytanoyl-CoA dioxygenase</fullName>
    </recommendedName>
</protein>
<dbReference type="Gene3D" id="2.60.120.620">
    <property type="entry name" value="q2cbj1_9rhob like domain"/>
    <property type="match status" value="1"/>
</dbReference>
<dbReference type="AlphaFoldDB" id="A0A9W7EY54"/>
<evidence type="ECO:0008006" key="3">
    <source>
        <dbReference type="Google" id="ProtNLM"/>
    </source>
</evidence>
<evidence type="ECO:0000313" key="1">
    <source>
        <dbReference type="EMBL" id="GMH94700.1"/>
    </source>
</evidence>
<keyword evidence="2" id="KW-1185">Reference proteome</keyword>
<dbReference type="InterPro" id="IPR047128">
    <property type="entry name" value="PhyH"/>
</dbReference>
<dbReference type="EMBL" id="BRXX01000159">
    <property type="protein sequence ID" value="GMH94700.1"/>
    <property type="molecule type" value="Genomic_DNA"/>
</dbReference>
<dbReference type="Proteomes" id="UP001165160">
    <property type="component" value="Unassembled WGS sequence"/>
</dbReference>
<proteinExistence type="predicted"/>
<dbReference type="Pfam" id="PF05721">
    <property type="entry name" value="PhyH"/>
    <property type="match status" value="1"/>
</dbReference>
<organism evidence="1 2">
    <name type="scientific">Triparma verrucosa</name>
    <dbReference type="NCBI Taxonomy" id="1606542"/>
    <lineage>
        <taxon>Eukaryota</taxon>
        <taxon>Sar</taxon>
        <taxon>Stramenopiles</taxon>
        <taxon>Ochrophyta</taxon>
        <taxon>Bolidophyceae</taxon>
        <taxon>Parmales</taxon>
        <taxon>Triparmaceae</taxon>
        <taxon>Triparma</taxon>
    </lineage>
</organism>
<comment type="caution">
    <text evidence="1">The sequence shown here is derived from an EMBL/GenBank/DDBJ whole genome shotgun (WGS) entry which is preliminary data.</text>
</comment>
<sequence>MLLNVLRQPLAFSRRFSVSLSRSSSSHSKSPKHALKLQPEQQRISSFFPLDSKNTFATDFPLSEGNLSNIVLYDGDKVRSHLSTGPQTSTNEAYNDLASEWIRVLDSGPGVLVVKNAFEDHDLLDEVTEAFDVIIKEEEAANEGSGDHFSAAGNNSRIWNAQEKLCVNNPGLFVRYMNNPILTSVSRSWLGPDFQVTSQVNSSHPGSAAQDPHCDYHLGFRSNEQVVEYPAHVHKMSQYLTLQGAIAHVDMPLESGPTTFLPYSQNFERNYLTWRDPEFIEYYKMRNCQLPLDKGDAVFFNPGLIHAAGDNLSENVDRLANLVQVSSAFGQPMETLDRYRMCKAAYPKMLELVNSEGHGDPAYILAAIECCALGNAFPTNLDKDTPQGSSPPPSMKDKVWEALMMKITPYEFGQWMDAHKELRETV</sequence>
<reference evidence="2" key="1">
    <citation type="journal article" date="2023" name="Commun. Biol.">
        <title>Genome analysis of Parmales, the sister group of diatoms, reveals the evolutionary specialization of diatoms from phago-mixotrophs to photoautotrophs.</title>
        <authorList>
            <person name="Ban H."/>
            <person name="Sato S."/>
            <person name="Yoshikawa S."/>
            <person name="Yamada K."/>
            <person name="Nakamura Y."/>
            <person name="Ichinomiya M."/>
            <person name="Sato N."/>
            <person name="Blanc-Mathieu R."/>
            <person name="Endo H."/>
            <person name="Kuwata A."/>
            <person name="Ogata H."/>
        </authorList>
    </citation>
    <scope>NUCLEOTIDE SEQUENCE [LARGE SCALE GENOMIC DNA]</scope>
    <source>
        <strain evidence="2">NIES 3699</strain>
    </source>
</reference>